<dbReference type="EMBL" id="JARKNE010000012">
    <property type="protein sequence ID" value="KAK5775372.1"/>
    <property type="molecule type" value="Genomic_DNA"/>
</dbReference>
<dbReference type="PANTHER" id="PTHR46890">
    <property type="entry name" value="NON-LTR RETROLELEMENT REVERSE TRANSCRIPTASE-LIKE PROTEIN-RELATED"/>
    <property type="match status" value="1"/>
</dbReference>
<reference evidence="2 3" key="1">
    <citation type="submission" date="2023-03" db="EMBL/GenBank/DDBJ databases">
        <title>WGS of Gossypium arboreum.</title>
        <authorList>
            <person name="Yu D."/>
        </authorList>
    </citation>
    <scope>NUCLEOTIDE SEQUENCE [LARGE SCALE GENOMIC DNA]</scope>
    <source>
        <tissue evidence="2">Leaf</tissue>
    </source>
</reference>
<evidence type="ECO:0000313" key="3">
    <source>
        <dbReference type="Proteomes" id="UP001358586"/>
    </source>
</evidence>
<organism evidence="2 3">
    <name type="scientific">Gossypium arboreum</name>
    <name type="common">Tree cotton</name>
    <name type="synonym">Gossypium nanking</name>
    <dbReference type="NCBI Taxonomy" id="29729"/>
    <lineage>
        <taxon>Eukaryota</taxon>
        <taxon>Viridiplantae</taxon>
        <taxon>Streptophyta</taxon>
        <taxon>Embryophyta</taxon>
        <taxon>Tracheophyta</taxon>
        <taxon>Spermatophyta</taxon>
        <taxon>Magnoliopsida</taxon>
        <taxon>eudicotyledons</taxon>
        <taxon>Gunneridae</taxon>
        <taxon>Pentapetalae</taxon>
        <taxon>rosids</taxon>
        <taxon>malvids</taxon>
        <taxon>Malvales</taxon>
        <taxon>Malvaceae</taxon>
        <taxon>Malvoideae</taxon>
        <taxon>Gossypium</taxon>
    </lineage>
</organism>
<protein>
    <recommendedName>
        <fullName evidence="1">Reverse transcriptase domain-containing protein</fullName>
    </recommendedName>
</protein>
<accession>A0ABR0MNF7</accession>
<evidence type="ECO:0000259" key="1">
    <source>
        <dbReference type="Pfam" id="PF00078"/>
    </source>
</evidence>
<dbReference type="PANTHER" id="PTHR46890:SF48">
    <property type="entry name" value="RNA-DIRECTED DNA POLYMERASE"/>
    <property type="match status" value="1"/>
</dbReference>
<dbReference type="Proteomes" id="UP001358586">
    <property type="component" value="Chromosome 12"/>
</dbReference>
<evidence type="ECO:0000313" key="2">
    <source>
        <dbReference type="EMBL" id="KAK5775372.1"/>
    </source>
</evidence>
<proteinExistence type="predicted"/>
<dbReference type="InterPro" id="IPR052343">
    <property type="entry name" value="Retrotransposon-Effector_Assoc"/>
</dbReference>
<name>A0ABR0MNF7_GOSAR</name>
<dbReference type="InterPro" id="IPR000477">
    <property type="entry name" value="RT_dom"/>
</dbReference>
<dbReference type="Pfam" id="PF00078">
    <property type="entry name" value="RVT_1"/>
    <property type="match status" value="1"/>
</dbReference>
<sequence>MWVNFALNVLNGGQYLESINSTFIVLIPKNAQPYNLMQYRSISLCSVLYKIIAKTMANCLKKVLNVCIDVAQSAFVPNRMIMNNIMLAYEIFHSFKARRLGNKGYFALNLDMSKAHDRVD</sequence>
<gene>
    <name evidence="2" type="ORF">PVK06_043256</name>
</gene>
<feature type="domain" description="Reverse transcriptase" evidence="1">
    <location>
        <begin position="27"/>
        <end position="120"/>
    </location>
</feature>
<comment type="caution">
    <text evidence="2">The sequence shown here is derived from an EMBL/GenBank/DDBJ whole genome shotgun (WGS) entry which is preliminary data.</text>
</comment>
<keyword evidence="3" id="KW-1185">Reference proteome</keyword>